<dbReference type="InterPro" id="IPR036691">
    <property type="entry name" value="Endo/exonu/phosph_ase_sf"/>
</dbReference>
<gene>
    <name evidence="2" type="ORF">PGT21_008075</name>
</gene>
<dbReference type="Proteomes" id="UP000324748">
    <property type="component" value="Unassembled WGS sequence"/>
</dbReference>
<dbReference type="InterPro" id="IPR036397">
    <property type="entry name" value="RNaseH_sf"/>
</dbReference>
<dbReference type="Gene3D" id="3.30.420.10">
    <property type="entry name" value="Ribonuclease H-like superfamily/Ribonuclease H"/>
    <property type="match status" value="1"/>
</dbReference>
<evidence type="ECO:0000259" key="1">
    <source>
        <dbReference type="PROSITE" id="PS50879"/>
    </source>
</evidence>
<accession>A0A5B0QES8</accession>
<keyword evidence="3" id="KW-1185">Reference proteome</keyword>
<dbReference type="Gene3D" id="3.60.10.10">
    <property type="entry name" value="Endonuclease/exonuclease/phosphatase"/>
    <property type="match status" value="1"/>
</dbReference>
<comment type="caution">
    <text evidence="2">The sequence shown here is derived from an EMBL/GenBank/DDBJ whole genome shotgun (WGS) entry which is preliminary data.</text>
</comment>
<sequence>MSSYNPLSSNLSFSQNLHSDTSPSSPSSSDSVNTPFKILQLNCHNSFDVTSNALNSDSHFAILVLQEPWINPHTLRMPHYSNWTCILDSNHSPSNYSEKHRTCFFLDKSFASEEIHLIRDGNRILSAIDLVINNEKIQKIRLINLYNPPRTFEGIKILTDWLNQHNDRRIPSFIFMDSNLHHRSWNPPQYNHTHQQSKDLIRSCGRHGFKIVSEKGIPTFMNRRTSSTVIDLTWGNFSAVKFIESCCTSSINFGSDHQAIVLTLNFNPHSVPVTRLSVDLKNVNSVKFCHDLSQCLEKLNNVSLDCSDDIDSFVEELTISFQNSIDRQKRTVNSNDSKFKAWWDKDILSPIIQKRNQARKWMLIAHSVQASDCYRSWQKIFKDKIFELKRNHWRKFLAESKDHQIFQAYKFTKPISSGNIAPLLNENNDLTSDKEEQARLLFKGTSEVPINYKGTASAALLNNSISFACRINDADKASAYEAEVQAINIGLDIINNEAQRNNLQSFKNINIFSDNQATLQVIAKPPMSKSYQSTFIQIFDKLNNLISDFHFSFSLLWCPAHVGIPENEKVDQLAKEATEGNQLFNLERQTRSLSNIQQIVNSRFKFVKKKSPIIRNQISLSNIPIKIFNSLNQLERGLSSTIYQLRAGHSPLNDFLFRIDKIDSPNCIRYGECGLD</sequence>
<protein>
    <recommendedName>
        <fullName evidence="1">RNase H type-1 domain-containing protein</fullName>
    </recommendedName>
</protein>
<dbReference type="CDD" id="cd09276">
    <property type="entry name" value="Rnase_HI_RT_non_LTR"/>
    <property type="match status" value="1"/>
</dbReference>
<organism evidence="2 3">
    <name type="scientific">Puccinia graminis f. sp. tritici</name>
    <dbReference type="NCBI Taxonomy" id="56615"/>
    <lineage>
        <taxon>Eukaryota</taxon>
        <taxon>Fungi</taxon>
        <taxon>Dikarya</taxon>
        <taxon>Basidiomycota</taxon>
        <taxon>Pucciniomycotina</taxon>
        <taxon>Pucciniomycetes</taxon>
        <taxon>Pucciniales</taxon>
        <taxon>Pucciniaceae</taxon>
        <taxon>Puccinia</taxon>
    </lineage>
</organism>
<dbReference type="PROSITE" id="PS50879">
    <property type="entry name" value="RNASE_H_1"/>
    <property type="match status" value="1"/>
</dbReference>
<reference evidence="2 3" key="1">
    <citation type="submission" date="2019-05" db="EMBL/GenBank/DDBJ databases">
        <title>Emergence of the Ug99 lineage of the wheat stem rust pathogen through somatic hybridization.</title>
        <authorList>
            <person name="Li F."/>
            <person name="Upadhyaya N.M."/>
            <person name="Sperschneider J."/>
            <person name="Matny O."/>
            <person name="Nguyen-Phuc H."/>
            <person name="Mago R."/>
            <person name="Raley C."/>
            <person name="Miller M.E."/>
            <person name="Silverstein K.A.T."/>
            <person name="Henningsen E."/>
            <person name="Hirsch C.D."/>
            <person name="Visser B."/>
            <person name="Pretorius Z.A."/>
            <person name="Steffenson B.J."/>
            <person name="Schwessinger B."/>
            <person name="Dodds P.N."/>
            <person name="Figueroa M."/>
        </authorList>
    </citation>
    <scope>NUCLEOTIDE SEQUENCE [LARGE SCALE GENOMIC DNA]</scope>
    <source>
        <strain evidence="2">21-0</strain>
    </source>
</reference>
<dbReference type="SUPFAM" id="SSF56219">
    <property type="entry name" value="DNase I-like"/>
    <property type="match status" value="1"/>
</dbReference>
<dbReference type="Pfam" id="PF14529">
    <property type="entry name" value="Exo_endo_phos_2"/>
    <property type="match status" value="1"/>
</dbReference>
<dbReference type="InterPro" id="IPR002156">
    <property type="entry name" value="RNaseH_domain"/>
</dbReference>
<feature type="domain" description="RNase H type-1" evidence="1">
    <location>
        <begin position="444"/>
        <end position="579"/>
    </location>
</feature>
<evidence type="ECO:0000313" key="2">
    <source>
        <dbReference type="EMBL" id="KAA1111671.1"/>
    </source>
</evidence>
<dbReference type="SUPFAM" id="SSF53098">
    <property type="entry name" value="Ribonuclease H-like"/>
    <property type="match status" value="1"/>
</dbReference>
<dbReference type="OrthoDB" id="3265969at2759"/>
<dbReference type="GO" id="GO:0004523">
    <property type="term" value="F:RNA-DNA hybrid ribonuclease activity"/>
    <property type="evidence" value="ECO:0007669"/>
    <property type="project" value="InterPro"/>
</dbReference>
<dbReference type="InterPro" id="IPR005135">
    <property type="entry name" value="Endo/exonuclease/phosphatase"/>
</dbReference>
<dbReference type="AlphaFoldDB" id="A0A5B0QES8"/>
<proteinExistence type="predicted"/>
<name>A0A5B0QES8_PUCGR</name>
<evidence type="ECO:0000313" key="3">
    <source>
        <dbReference type="Proteomes" id="UP000324748"/>
    </source>
</evidence>
<dbReference type="InterPro" id="IPR012337">
    <property type="entry name" value="RNaseH-like_sf"/>
</dbReference>
<dbReference type="GO" id="GO:0003676">
    <property type="term" value="F:nucleic acid binding"/>
    <property type="evidence" value="ECO:0007669"/>
    <property type="project" value="InterPro"/>
</dbReference>
<dbReference type="EMBL" id="VSWC01000016">
    <property type="protein sequence ID" value="KAA1111671.1"/>
    <property type="molecule type" value="Genomic_DNA"/>
</dbReference>
<dbReference type="Pfam" id="PF00075">
    <property type="entry name" value="RNase_H"/>
    <property type="match status" value="1"/>
</dbReference>